<dbReference type="AlphaFoldDB" id="A0A7W8DFT4"/>
<protein>
    <submittedName>
        <fullName evidence="1">Uncharacterized protein</fullName>
    </submittedName>
</protein>
<dbReference type="Proteomes" id="UP000528322">
    <property type="component" value="Unassembled WGS sequence"/>
</dbReference>
<dbReference type="EMBL" id="JACHID010000001">
    <property type="protein sequence ID" value="MBB5020776.1"/>
    <property type="molecule type" value="Genomic_DNA"/>
</dbReference>
<name>A0A7W8DFT4_9BACT</name>
<proteinExistence type="predicted"/>
<evidence type="ECO:0000313" key="1">
    <source>
        <dbReference type="EMBL" id="MBB5020776.1"/>
    </source>
</evidence>
<organism evidence="1 2">
    <name type="scientific">Desulfurispira natronophila</name>
    <dbReference type="NCBI Taxonomy" id="682562"/>
    <lineage>
        <taxon>Bacteria</taxon>
        <taxon>Pseudomonadati</taxon>
        <taxon>Chrysiogenota</taxon>
        <taxon>Chrysiogenia</taxon>
        <taxon>Chrysiogenales</taxon>
        <taxon>Chrysiogenaceae</taxon>
        <taxon>Desulfurispira</taxon>
    </lineage>
</organism>
<comment type="caution">
    <text evidence="1">The sequence shown here is derived from an EMBL/GenBank/DDBJ whole genome shotgun (WGS) entry which is preliminary data.</text>
</comment>
<evidence type="ECO:0000313" key="2">
    <source>
        <dbReference type="Proteomes" id="UP000528322"/>
    </source>
</evidence>
<sequence>MSFNDEESLVPQAEAVLVKPIFKIRLIHAMIQAILPDCEAEIS</sequence>
<keyword evidence="2" id="KW-1185">Reference proteome</keyword>
<accession>A0A7W8DFT4</accession>
<reference evidence="1 2" key="1">
    <citation type="submission" date="2020-08" db="EMBL/GenBank/DDBJ databases">
        <title>Genomic Encyclopedia of Type Strains, Phase IV (KMG-IV): sequencing the most valuable type-strain genomes for metagenomic binning, comparative biology and taxonomic classification.</title>
        <authorList>
            <person name="Goeker M."/>
        </authorList>
    </citation>
    <scope>NUCLEOTIDE SEQUENCE [LARGE SCALE GENOMIC DNA]</scope>
    <source>
        <strain evidence="1 2">DSM 22071</strain>
    </source>
</reference>
<gene>
    <name evidence="1" type="ORF">HNR37_000079</name>
</gene>